<dbReference type="OMA" id="WSRMSES"/>
<dbReference type="PANTHER" id="PTHR33332">
    <property type="entry name" value="REVERSE TRANSCRIPTASE DOMAIN-CONTAINING PROTEIN"/>
    <property type="match status" value="1"/>
</dbReference>
<sequence>MSGWSRMSESHLKLNVRLISLWNFFDIKKAFESVSHSILLSKLQSLGIPSHILHWLFSYLSDWSQCVCVGNAISPPSSVSSGVPQGSILGRYFC</sequence>
<dbReference type="eggNOG" id="KOG1075">
    <property type="taxonomic scope" value="Eukaryota"/>
</dbReference>
<dbReference type="EnsemblMetazoa" id="Aqu2.1.20441_001">
    <property type="protein sequence ID" value="Aqu2.1.20441_001"/>
    <property type="gene ID" value="Aqu2.1.20441"/>
</dbReference>
<feature type="domain" description="Reverse transcriptase" evidence="1">
    <location>
        <begin position="1"/>
        <end position="94"/>
    </location>
</feature>
<dbReference type="PROSITE" id="PS50878">
    <property type="entry name" value="RT_POL"/>
    <property type="match status" value="1"/>
</dbReference>
<reference evidence="2" key="1">
    <citation type="submission" date="2017-05" db="UniProtKB">
        <authorList>
            <consortium name="EnsemblMetazoa"/>
        </authorList>
    </citation>
    <scope>IDENTIFICATION</scope>
</reference>
<dbReference type="InterPro" id="IPR000477">
    <property type="entry name" value="RT_dom"/>
</dbReference>
<proteinExistence type="predicted"/>
<dbReference type="InParanoid" id="A0A1X7TYU6"/>
<protein>
    <recommendedName>
        <fullName evidence="1">Reverse transcriptase domain-containing protein</fullName>
    </recommendedName>
</protein>
<dbReference type="STRING" id="400682.A0A1X7TYU6"/>
<organism evidence="2">
    <name type="scientific">Amphimedon queenslandica</name>
    <name type="common">Sponge</name>
    <dbReference type="NCBI Taxonomy" id="400682"/>
    <lineage>
        <taxon>Eukaryota</taxon>
        <taxon>Metazoa</taxon>
        <taxon>Porifera</taxon>
        <taxon>Demospongiae</taxon>
        <taxon>Heteroscleromorpha</taxon>
        <taxon>Haplosclerida</taxon>
        <taxon>Niphatidae</taxon>
        <taxon>Amphimedon</taxon>
    </lineage>
</organism>
<evidence type="ECO:0000259" key="1">
    <source>
        <dbReference type="PROSITE" id="PS50878"/>
    </source>
</evidence>
<name>A0A1X7TYU6_AMPQE</name>
<evidence type="ECO:0000313" key="2">
    <source>
        <dbReference type="EnsemblMetazoa" id="Aqu2.1.20441_001"/>
    </source>
</evidence>
<dbReference type="AlphaFoldDB" id="A0A1X7TYU6"/>
<dbReference type="Pfam" id="PF00078">
    <property type="entry name" value="RVT_1"/>
    <property type="match status" value="1"/>
</dbReference>
<accession>A0A1X7TYU6</accession>